<feature type="non-terminal residue" evidence="6">
    <location>
        <position position="1"/>
    </location>
</feature>
<evidence type="ECO:0000313" key="7">
    <source>
        <dbReference type="Proteomes" id="UP001291306"/>
    </source>
</evidence>
<dbReference type="InterPro" id="IPR059000">
    <property type="entry name" value="ATPase_P-type_domA"/>
</dbReference>
<dbReference type="SUPFAM" id="SSF81653">
    <property type="entry name" value="Calcium ATPase, transduction domain A"/>
    <property type="match status" value="1"/>
</dbReference>
<evidence type="ECO:0000313" key="6">
    <source>
        <dbReference type="EMBL" id="MDZ5000934.1"/>
    </source>
</evidence>
<keyword evidence="2" id="KW-0547">Nucleotide-binding</keyword>
<feature type="domain" description="P-type ATPase A" evidence="5">
    <location>
        <begin position="2"/>
        <end position="85"/>
    </location>
</feature>
<comment type="subcellular location">
    <subcellularLocation>
        <location evidence="1">Membrane</location>
        <topology evidence="1">Multi-pass membrane protein</topology>
    </subcellularLocation>
</comment>
<dbReference type="Gene3D" id="2.70.150.10">
    <property type="entry name" value="Calcium-transporting ATPase, cytoplasmic transduction domain A"/>
    <property type="match status" value="1"/>
</dbReference>
<comment type="caution">
    <text evidence="6">The sequence shown here is derived from an EMBL/GenBank/DDBJ whole genome shotgun (WGS) entry which is preliminary data.</text>
</comment>
<evidence type="ECO:0000256" key="2">
    <source>
        <dbReference type="ARBA" id="ARBA00022741"/>
    </source>
</evidence>
<evidence type="ECO:0000256" key="1">
    <source>
        <dbReference type="ARBA" id="ARBA00004141"/>
    </source>
</evidence>
<dbReference type="InterPro" id="IPR008250">
    <property type="entry name" value="ATPase_P-typ_transduc_dom_A_sf"/>
</dbReference>
<keyword evidence="4" id="KW-0472">Membrane</keyword>
<organism evidence="6 7">
    <name type="scientific">Clostridium perfringens</name>
    <dbReference type="NCBI Taxonomy" id="1502"/>
    <lineage>
        <taxon>Bacteria</taxon>
        <taxon>Bacillati</taxon>
        <taxon>Bacillota</taxon>
        <taxon>Clostridia</taxon>
        <taxon>Eubacteriales</taxon>
        <taxon>Clostridiaceae</taxon>
        <taxon>Clostridium</taxon>
    </lineage>
</organism>
<name>A0AAW9ICL0_CLOPF</name>
<keyword evidence="4" id="KW-0812">Transmembrane</keyword>
<evidence type="ECO:0000259" key="5">
    <source>
        <dbReference type="Pfam" id="PF00122"/>
    </source>
</evidence>
<gene>
    <name evidence="6" type="ORF">GNF79_18095</name>
</gene>
<dbReference type="EMBL" id="WNVC01000837">
    <property type="protein sequence ID" value="MDZ5000934.1"/>
    <property type="molecule type" value="Genomic_DNA"/>
</dbReference>
<evidence type="ECO:0000256" key="4">
    <source>
        <dbReference type="SAM" id="Phobius"/>
    </source>
</evidence>
<keyword evidence="3" id="KW-0067">ATP-binding</keyword>
<dbReference type="Proteomes" id="UP001291306">
    <property type="component" value="Unassembled WGS sequence"/>
</dbReference>
<dbReference type="AlphaFoldDB" id="A0AAW9ICL0"/>
<feature type="non-terminal residue" evidence="6">
    <location>
        <position position="163"/>
    </location>
</feature>
<protein>
    <submittedName>
        <fullName evidence="6">Potassium-transporting ATPase subunit B</fullName>
    </submittedName>
</protein>
<dbReference type="GO" id="GO:0008556">
    <property type="term" value="F:P-type potassium transmembrane transporter activity"/>
    <property type="evidence" value="ECO:0007669"/>
    <property type="project" value="InterPro"/>
</dbReference>
<sequence>TELRKGDIVIVSAGEQIPADGDVIEGAASVDESAITGESAPVIRESGGDRRAVTGGTTVISDWLIIKVSNDPGESFMDKMIAMVEGAARKKTPNEKALEILLVSLTIIFLIVTVSLYTYSEFISNEAGMVNSTSITSLIALLVCLAPTTIGALLSSIGIAGMS</sequence>
<proteinExistence type="predicted"/>
<keyword evidence="4" id="KW-1133">Transmembrane helix</keyword>
<dbReference type="PANTHER" id="PTHR43743">
    <property type="entry name" value="POTASSIUM-TRANSPORTING ATPASE ATP-BINDING SUBUNIT"/>
    <property type="match status" value="1"/>
</dbReference>
<dbReference type="InterPro" id="IPR006391">
    <property type="entry name" value="P-type_ATPase_bsu_IA"/>
</dbReference>
<dbReference type="PANTHER" id="PTHR43743:SF1">
    <property type="entry name" value="POTASSIUM-TRANSPORTING ATPASE ATP-BINDING SUBUNIT"/>
    <property type="match status" value="1"/>
</dbReference>
<evidence type="ECO:0000256" key="3">
    <source>
        <dbReference type="ARBA" id="ARBA00022840"/>
    </source>
</evidence>
<accession>A0AAW9ICL0</accession>
<reference evidence="6" key="1">
    <citation type="submission" date="2019-11" db="EMBL/GenBank/DDBJ databases">
        <title>Characterization of Clostridium perfringens isolates from swine manure treated agricultural soils.</title>
        <authorList>
            <person name="Wushke S.T."/>
        </authorList>
    </citation>
    <scope>NUCLEOTIDE SEQUENCE</scope>
    <source>
        <strain evidence="6">X26</strain>
    </source>
</reference>
<feature type="transmembrane region" description="Helical" evidence="4">
    <location>
        <begin position="139"/>
        <end position="160"/>
    </location>
</feature>
<dbReference type="GO" id="GO:0005524">
    <property type="term" value="F:ATP binding"/>
    <property type="evidence" value="ECO:0007669"/>
    <property type="project" value="UniProtKB-KW"/>
</dbReference>
<feature type="transmembrane region" description="Helical" evidence="4">
    <location>
        <begin position="98"/>
        <end position="119"/>
    </location>
</feature>
<dbReference type="Pfam" id="PF00122">
    <property type="entry name" value="E1-E2_ATPase"/>
    <property type="match status" value="1"/>
</dbReference>
<dbReference type="GO" id="GO:0016020">
    <property type="term" value="C:membrane"/>
    <property type="evidence" value="ECO:0007669"/>
    <property type="project" value="InterPro"/>
</dbReference>